<accession>A0A167N0T0</accession>
<sequence length="261" mass="29582">MSSCIWSDSAIQYAKSAKSISFYKDTARFSAEIIGKYDYNHFVDLGCGSSNLVLDALLNFHPNRKVTCVDAAKGMVAVAKHNSLHTNAEFMSGFSESIHFAPNSICCFLANSAFWMFDFDKTLPLIKSQLKQRGGLLINFSEWDLQGAVQDELRYVAIDQQLDLLGFEQKKHKGTPKKYCKDHLIQIIEQYGFTVSEVITKTVTVTKRDWIEFYKIPAIAKKSLPHLSLSDALTTLNLAMNKLPESYTHQMKWLFIKAVNM</sequence>
<dbReference type="CDD" id="cd02440">
    <property type="entry name" value="AdoMet_MTases"/>
    <property type="match status" value="1"/>
</dbReference>
<evidence type="ECO:0000259" key="1">
    <source>
        <dbReference type="Pfam" id="PF13847"/>
    </source>
</evidence>
<organism evidence="2 3">
    <name type="scientific">Pseudoalteromonas luteoviolacea S4060-1</name>
    <dbReference type="NCBI Taxonomy" id="1365257"/>
    <lineage>
        <taxon>Bacteria</taxon>
        <taxon>Pseudomonadati</taxon>
        <taxon>Pseudomonadota</taxon>
        <taxon>Gammaproteobacteria</taxon>
        <taxon>Alteromonadales</taxon>
        <taxon>Pseudoalteromonadaceae</taxon>
        <taxon>Pseudoalteromonas</taxon>
    </lineage>
</organism>
<dbReference type="AlphaFoldDB" id="A0A167N0T0"/>
<dbReference type="Proteomes" id="UP000076661">
    <property type="component" value="Unassembled WGS sequence"/>
</dbReference>
<dbReference type="InterPro" id="IPR025714">
    <property type="entry name" value="Methyltranfer_dom"/>
</dbReference>
<name>A0A167N0T0_9GAMM</name>
<proteinExistence type="predicted"/>
<comment type="caution">
    <text evidence="2">The sequence shown here is derived from an EMBL/GenBank/DDBJ whole genome shotgun (WGS) entry which is preliminary data.</text>
</comment>
<dbReference type="InterPro" id="IPR029063">
    <property type="entry name" value="SAM-dependent_MTases_sf"/>
</dbReference>
<dbReference type="PATRIC" id="fig|1365257.3.peg.2256"/>
<feature type="domain" description="Methyltransferase" evidence="1">
    <location>
        <begin position="41"/>
        <end position="157"/>
    </location>
</feature>
<evidence type="ECO:0000313" key="3">
    <source>
        <dbReference type="Proteomes" id="UP000076661"/>
    </source>
</evidence>
<dbReference type="EMBL" id="AUXX01000015">
    <property type="protein sequence ID" value="KZN67280.1"/>
    <property type="molecule type" value="Genomic_DNA"/>
</dbReference>
<dbReference type="Pfam" id="PF13847">
    <property type="entry name" value="Methyltransf_31"/>
    <property type="match status" value="1"/>
</dbReference>
<dbReference type="RefSeq" id="WP_063381078.1">
    <property type="nucleotide sequence ID" value="NZ_AUXX01000015.1"/>
</dbReference>
<protein>
    <recommendedName>
        <fullName evidence="1">Methyltransferase domain-containing protein</fullName>
    </recommendedName>
</protein>
<dbReference type="SUPFAM" id="SSF53335">
    <property type="entry name" value="S-adenosyl-L-methionine-dependent methyltransferases"/>
    <property type="match status" value="1"/>
</dbReference>
<reference evidence="2 3" key="1">
    <citation type="submission" date="2013-07" db="EMBL/GenBank/DDBJ databases">
        <title>Comparative Genomic and Metabolomic Analysis of Twelve Strains of Pseudoalteromonas luteoviolacea.</title>
        <authorList>
            <person name="Vynne N.G."/>
            <person name="Mansson M."/>
            <person name="Gram L."/>
        </authorList>
    </citation>
    <scope>NUCLEOTIDE SEQUENCE [LARGE SCALE GENOMIC DNA]</scope>
    <source>
        <strain evidence="2 3">S4060-1</strain>
    </source>
</reference>
<dbReference type="Gene3D" id="3.40.50.150">
    <property type="entry name" value="Vaccinia Virus protein VP39"/>
    <property type="match status" value="1"/>
</dbReference>
<gene>
    <name evidence="2" type="ORF">N478_17815</name>
</gene>
<evidence type="ECO:0000313" key="2">
    <source>
        <dbReference type="EMBL" id="KZN67280.1"/>
    </source>
</evidence>